<accession>A0A0B7KGM2</accession>
<gene>
    <name evidence="1" type="ORF">BN869_000012786_1</name>
</gene>
<reference evidence="1" key="1">
    <citation type="submission" date="2015-01" db="EMBL/GenBank/DDBJ databases">
        <authorList>
            <person name="Durling Mikael"/>
        </authorList>
    </citation>
    <scope>NUCLEOTIDE SEQUENCE</scope>
</reference>
<organism evidence="1">
    <name type="scientific">Bionectria ochroleuca</name>
    <name type="common">Gliocladium roseum</name>
    <dbReference type="NCBI Taxonomy" id="29856"/>
    <lineage>
        <taxon>Eukaryota</taxon>
        <taxon>Fungi</taxon>
        <taxon>Dikarya</taxon>
        <taxon>Ascomycota</taxon>
        <taxon>Pezizomycotina</taxon>
        <taxon>Sordariomycetes</taxon>
        <taxon>Hypocreomycetidae</taxon>
        <taxon>Hypocreales</taxon>
        <taxon>Bionectriaceae</taxon>
        <taxon>Clonostachys</taxon>
    </lineage>
</organism>
<sequence>MLDPFSGDTWITSLRVISHPTISPQCSDLNTSSSGRTSLFSRDDCNSTMISYLLCSQCAATRLVLALRWAHFGTCCIFEIRESENHISREGTRAFWETQKTGYWALSSNLSTAK</sequence>
<proteinExistence type="predicted"/>
<evidence type="ECO:0000313" key="1">
    <source>
        <dbReference type="EMBL" id="CEO56728.1"/>
    </source>
</evidence>
<dbReference type="AlphaFoldDB" id="A0A0B7KGM2"/>
<dbReference type="EMBL" id="CDPU01000073">
    <property type="protein sequence ID" value="CEO56728.1"/>
    <property type="molecule type" value="Genomic_DNA"/>
</dbReference>
<protein>
    <submittedName>
        <fullName evidence="1">Uncharacterized protein</fullName>
    </submittedName>
</protein>
<name>A0A0B7KGM2_BIOOC</name>